<accession>A0AAW2INE8</accession>
<proteinExistence type="predicted"/>
<reference evidence="1" key="2">
    <citation type="journal article" date="2024" name="Plant">
        <title>Genomic evolution and insights into agronomic trait innovations of Sesamum species.</title>
        <authorList>
            <person name="Miao H."/>
            <person name="Wang L."/>
            <person name="Qu L."/>
            <person name="Liu H."/>
            <person name="Sun Y."/>
            <person name="Le M."/>
            <person name="Wang Q."/>
            <person name="Wei S."/>
            <person name="Zheng Y."/>
            <person name="Lin W."/>
            <person name="Duan Y."/>
            <person name="Cao H."/>
            <person name="Xiong S."/>
            <person name="Wang X."/>
            <person name="Wei L."/>
            <person name="Li C."/>
            <person name="Ma Q."/>
            <person name="Ju M."/>
            <person name="Zhao R."/>
            <person name="Li G."/>
            <person name="Mu C."/>
            <person name="Tian Q."/>
            <person name="Mei H."/>
            <person name="Zhang T."/>
            <person name="Gao T."/>
            <person name="Zhang H."/>
        </authorList>
    </citation>
    <scope>NUCLEOTIDE SEQUENCE</scope>
    <source>
        <strain evidence="1">G01</strain>
    </source>
</reference>
<sequence length="236" mass="27482">MELKAVMTTCRRIRRVICKWSMMMAELRIPLRLLRVRQMIYYHIYKKDFNFKEFGAVVVRPSLDMVRNGSRRWLHTAVGYFLGRRPYFHHLKREDRGSFKVNRLSYKPRMALKKHTHIDVPVWAQLKHLPVEFWIDEGLSAVACGIGKPLYQEPITKACMRLDFARVCVMLNISSTLSKHIVIMVPNEDGTEVPCKVDIQYEWIPLKCIKCTCLGHSTASCKPSNASIKIPVNVYV</sequence>
<reference evidence="1" key="1">
    <citation type="submission" date="2020-06" db="EMBL/GenBank/DDBJ databases">
        <authorList>
            <person name="Li T."/>
            <person name="Hu X."/>
            <person name="Zhang T."/>
            <person name="Song X."/>
            <person name="Zhang H."/>
            <person name="Dai N."/>
            <person name="Sheng W."/>
            <person name="Hou X."/>
            <person name="Wei L."/>
        </authorList>
    </citation>
    <scope>NUCLEOTIDE SEQUENCE</scope>
    <source>
        <strain evidence="1">G01</strain>
        <tissue evidence="1">Leaf</tissue>
    </source>
</reference>
<comment type="caution">
    <text evidence="1">The sequence shown here is derived from an EMBL/GenBank/DDBJ whole genome shotgun (WGS) entry which is preliminary data.</text>
</comment>
<evidence type="ECO:0000313" key="1">
    <source>
        <dbReference type="EMBL" id="KAL0283105.1"/>
    </source>
</evidence>
<dbReference type="AlphaFoldDB" id="A0AAW2INE8"/>
<dbReference type="InterPro" id="IPR040256">
    <property type="entry name" value="At4g02000-like"/>
</dbReference>
<name>A0AAW2INE8_9LAMI</name>
<organism evidence="1">
    <name type="scientific">Sesamum angustifolium</name>
    <dbReference type="NCBI Taxonomy" id="2727405"/>
    <lineage>
        <taxon>Eukaryota</taxon>
        <taxon>Viridiplantae</taxon>
        <taxon>Streptophyta</taxon>
        <taxon>Embryophyta</taxon>
        <taxon>Tracheophyta</taxon>
        <taxon>Spermatophyta</taxon>
        <taxon>Magnoliopsida</taxon>
        <taxon>eudicotyledons</taxon>
        <taxon>Gunneridae</taxon>
        <taxon>Pentapetalae</taxon>
        <taxon>asterids</taxon>
        <taxon>lamiids</taxon>
        <taxon>Lamiales</taxon>
        <taxon>Pedaliaceae</taxon>
        <taxon>Sesamum</taxon>
    </lineage>
</organism>
<gene>
    <name evidence="1" type="ORF">Sangu_2910200</name>
</gene>
<dbReference type="EMBL" id="JACGWK010001751">
    <property type="protein sequence ID" value="KAL0283105.1"/>
    <property type="molecule type" value="Genomic_DNA"/>
</dbReference>
<evidence type="ECO:0008006" key="2">
    <source>
        <dbReference type="Google" id="ProtNLM"/>
    </source>
</evidence>
<dbReference type="PANTHER" id="PTHR31286">
    <property type="entry name" value="GLYCINE-RICH CELL WALL STRUCTURAL PROTEIN 1.8-LIKE"/>
    <property type="match status" value="1"/>
</dbReference>
<dbReference type="PANTHER" id="PTHR31286:SF165">
    <property type="entry name" value="DUF4283 DOMAIN-CONTAINING PROTEIN"/>
    <property type="match status" value="1"/>
</dbReference>
<protein>
    <recommendedName>
        <fullName evidence="2">DUF4283 domain-containing protein</fullName>
    </recommendedName>
</protein>